<dbReference type="InterPro" id="IPR002035">
    <property type="entry name" value="VWF_A"/>
</dbReference>
<feature type="region of interest" description="Disordered" evidence="1">
    <location>
        <begin position="50"/>
        <end position="127"/>
    </location>
</feature>
<dbReference type="PROSITE" id="PS50234">
    <property type="entry name" value="VWFA"/>
    <property type="match status" value="1"/>
</dbReference>
<dbReference type="KEGG" id="tpsc:RBB77_00075"/>
<accession>A0AAU7ZQW4</accession>
<protein>
    <submittedName>
        <fullName evidence="4">VWA domain-containing protein</fullName>
    </submittedName>
</protein>
<feature type="signal peptide" evidence="2">
    <location>
        <begin position="1"/>
        <end position="35"/>
    </location>
</feature>
<reference evidence="4" key="2">
    <citation type="journal article" date="2024" name="Environ. Microbiol.">
        <title>Genome analysis and description of Tunturibacter gen. nov. expands the diversity of Terriglobia in tundra soils.</title>
        <authorList>
            <person name="Messyasz A."/>
            <person name="Mannisto M.K."/>
            <person name="Kerkhof L.J."/>
            <person name="Haggblom M.M."/>
        </authorList>
    </citation>
    <scope>NUCLEOTIDE SEQUENCE</scope>
    <source>
        <strain evidence="4">X5P6</strain>
    </source>
</reference>
<dbReference type="NCBIfam" id="TIGR03436">
    <property type="entry name" value="acidobact_VWFA"/>
    <property type="match status" value="1"/>
</dbReference>
<dbReference type="SMART" id="SM00327">
    <property type="entry name" value="VWA"/>
    <property type="match status" value="1"/>
</dbReference>
<dbReference type="RefSeq" id="WP_353064148.1">
    <property type="nucleotide sequence ID" value="NZ_CP132942.1"/>
</dbReference>
<dbReference type="Pfam" id="PF00092">
    <property type="entry name" value="VWA"/>
    <property type="match status" value="1"/>
</dbReference>
<dbReference type="InterPro" id="IPR036465">
    <property type="entry name" value="vWFA_dom_sf"/>
</dbReference>
<name>A0AAU7ZQW4_9BACT</name>
<evidence type="ECO:0000256" key="1">
    <source>
        <dbReference type="SAM" id="MobiDB-lite"/>
    </source>
</evidence>
<dbReference type="CDD" id="cd00198">
    <property type="entry name" value="vWFA"/>
    <property type="match status" value="1"/>
</dbReference>
<dbReference type="Gene3D" id="3.40.50.410">
    <property type="entry name" value="von Willebrand factor, type A domain"/>
    <property type="match status" value="1"/>
</dbReference>
<feature type="compositionally biased region" description="Low complexity" evidence="1">
    <location>
        <begin position="51"/>
        <end position="126"/>
    </location>
</feature>
<sequence length="409" mass="44422">MTAPNRMNQVPRPKVPASLLSALLLLPLAATPLQAQTAPTQRPNWLHRLFASSGDSGASSSAEIAQTTSGPAPTPSATAPPTSATPAPAATPQSATTPAQAPGAQAPTPAGQTAAPNTPQAPNSPQIDEPVTTLQVQVNEVNLIFTVIDKHGKFITGLKRENFGLLDDGRPPLAVLRFTQQTNLPLRVGIMLDTSSSIRQRFQFEQDSAVEFLLQILHRDDRAFVEGFDIETDVSQGFTNNVDLLNQGIRKLRPGGGTALFDALYKTCKDQMLPLQETGAVRRALILVSDGDDNYSRVQESDAIKMCQRADTIVYTISTNISPSKDKGDDVLKAISDATGGQAFYPVKLEDVAVGFRNIEEELRSQYHLVYRPTDLKMDGSFRTIYLQANDPRYKVRAQKGYFSPRPPQ</sequence>
<evidence type="ECO:0000256" key="2">
    <source>
        <dbReference type="SAM" id="SignalP"/>
    </source>
</evidence>
<reference evidence="4" key="1">
    <citation type="submission" date="2023-08" db="EMBL/GenBank/DDBJ databases">
        <authorList>
            <person name="Messyasz A."/>
            <person name="Mannisto M.K."/>
            <person name="Kerkhof L.J."/>
            <person name="Haggblom M."/>
        </authorList>
    </citation>
    <scope>NUCLEOTIDE SEQUENCE</scope>
    <source>
        <strain evidence="4">X5P6</strain>
    </source>
</reference>
<dbReference type="SUPFAM" id="SSF53300">
    <property type="entry name" value="vWA-like"/>
    <property type="match status" value="1"/>
</dbReference>
<gene>
    <name evidence="4" type="ORF">RBB77_00075</name>
</gene>
<feature type="domain" description="VWFA" evidence="3">
    <location>
        <begin position="187"/>
        <end position="363"/>
    </location>
</feature>
<dbReference type="AlphaFoldDB" id="A0AAU7ZQW4"/>
<evidence type="ECO:0000259" key="3">
    <source>
        <dbReference type="PROSITE" id="PS50234"/>
    </source>
</evidence>
<dbReference type="InterPro" id="IPR017802">
    <property type="entry name" value="VWFA-rel_acidobac-type"/>
</dbReference>
<keyword evidence="2" id="KW-0732">Signal</keyword>
<organism evidence="4">
    <name type="scientific">Tunturiibacter psychrotolerans</name>
    <dbReference type="NCBI Taxonomy" id="3069686"/>
    <lineage>
        <taxon>Bacteria</taxon>
        <taxon>Pseudomonadati</taxon>
        <taxon>Acidobacteriota</taxon>
        <taxon>Terriglobia</taxon>
        <taxon>Terriglobales</taxon>
        <taxon>Acidobacteriaceae</taxon>
        <taxon>Tunturiibacter</taxon>
    </lineage>
</organism>
<evidence type="ECO:0000313" key="4">
    <source>
        <dbReference type="EMBL" id="XCB33310.1"/>
    </source>
</evidence>
<proteinExistence type="predicted"/>
<feature type="chain" id="PRO_5043392177" evidence="2">
    <location>
        <begin position="36"/>
        <end position="409"/>
    </location>
</feature>
<dbReference type="EMBL" id="CP132942">
    <property type="protein sequence ID" value="XCB33310.1"/>
    <property type="molecule type" value="Genomic_DNA"/>
</dbReference>